<reference evidence="3 4" key="1">
    <citation type="journal article" date="2016" name="Mol. Biol. Evol.">
        <title>Comparative Genomics of Early-Diverging Mushroom-Forming Fungi Provides Insights into the Origins of Lignocellulose Decay Capabilities.</title>
        <authorList>
            <person name="Nagy L.G."/>
            <person name="Riley R."/>
            <person name="Tritt A."/>
            <person name="Adam C."/>
            <person name="Daum C."/>
            <person name="Floudas D."/>
            <person name="Sun H."/>
            <person name="Yadav J.S."/>
            <person name="Pangilinan J."/>
            <person name="Larsson K.H."/>
            <person name="Matsuura K."/>
            <person name="Barry K."/>
            <person name="Labutti K."/>
            <person name="Kuo R."/>
            <person name="Ohm R.A."/>
            <person name="Bhattacharya S.S."/>
            <person name="Shirouzu T."/>
            <person name="Yoshinaga Y."/>
            <person name="Martin F.M."/>
            <person name="Grigoriev I.V."/>
            <person name="Hibbett D.S."/>
        </authorList>
    </citation>
    <scope>NUCLEOTIDE SEQUENCE [LARGE SCALE GENOMIC DNA]</scope>
    <source>
        <strain evidence="3 4">CBS 109695</strain>
    </source>
</reference>
<dbReference type="OrthoDB" id="426133at2759"/>
<keyword evidence="1" id="KW-0732">Signal</keyword>
<dbReference type="Pfam" id="PF13472">
    <property type="entry name" value="Lipase_GDSL_2"/>
    <property type="match status" value="1"/>
</dbReference>
<feature type="chain" id="PRO_5007871464" description="SGNH hydrolase-type esterase domain-containing protein" evidence="1">
    <location>
        <begin position="23"/>
        <end position="373"/>
    </location>
</feature>
<keyword evidence="4" id="KW-1185">Reference proteome</keyword>
<dbReference type="Gene3D" id="3.40.50.1110">
    <property type="entry name" value="SGNH hydrolase"/>
    <property type="match status" value="1"/>
</dbReference>
<dbReference type="Gene3D" id="2.60.120.260">
    <property type="entry name" value="Galactose-binding domain-like"/>
    <property type="match status" value="1"/>
</dbReference>
<dbReference type="InterPro" id="IPR036514">
    <property type="entry name" value="SGNH_hydro_sf"/>
</dbReference>
<evidence type="ECO:0000313" key="3">
    <source>
        <dbReference type="EMBL" id="KZP13266.1"/>
    </source>
</evidence>
<accession>A0A166C3X8</accession>
<dbReference type="Proteomes" id="UP000076532">
    <property type="component" value="Unassembled WGS sequence"/>
</dbReference>
<evidence type="ECO:0000256" key="1">
    <source>
        <dbReference type="SAM" id="SignalP"/>
    </source>
</evidence>
<dbReference type="InterPro" id="IPR013830">
    <property type="entry name" value="SGNH_hydro"/>
</dbReference>
<proteinExistence type="predicted"/>
<dbReference type="AlphaFoldDB" id="A0A166C3X8"/>
<dbReference type="SUPFAM" id="SSF52266">
    <property type="entry name" value="SGNH hydrolase"/>
    <property type="match status" value="1"/>
</dbReference>
<dbReference type="InterPro" id="IPR052762">
    <property type="entry name" value="PCW_deacetylase/CE"/>
</dbReference>
<gene>
    <name evidence="3" type="ORF">FIBSPDRAFT_1049505</name>
</gene>
<dbReference type="PANTHER" id="PTHR37834">
    <property type="entry name" value="GDSL-LIKE LIPASE/ACYLHYDROLASE DOMAIN PROTEIN (AFU_ORTHOLOGUE AFUA_2G00620)"/>
    <property type="match status" value="1"/>
</dbReference>
<evidence type="ECO:0000259" key="2">
    <source>
        <dbReference type="Pfam" id="PF13472"/>
    </source>
</evidence>
<protein>
    <recommendedName>
        <fullName evidence="2">SGNH hydrolase-type esterase domain-containing protein</fullName>
    </recommendedName>
</protein>
<sequence>MVTSFHAAIVFVIVLLSGSVWATPTAPKQVTIHNNDPLVYYHGRWDASPGTWWAGSGFKLNVLSLESLNMTLGNHTTSPLASIGVSVNYGAFYQVNVSAGANSIPLSGLNGSAGKNTVVRINVQDWQDNRINLETLTLNSGASLIPYTPSKLAFQYIGDSLSAGQFLPQGVDQAWPFLTGEAYKAEHVVVAQPGAALSDIYSYGNEHGMSYMFFRTEDDGYFYTTDHNYTTPWNFARDVPAATHVVIVIGANDSGQNVTSDSFVEVFKEFFVNVRKIYPNQPIFVFTPWGWFSETSVSYYYPGDYEGIVNYRHSLGDNNVHLVNTTGWIGWDDVYSDNGHPNPQGHQKIAGRFQDWLEKWGLSPEKSWATAVL</sequence>
<evidence type="ECO:0000313" key="4">
    <source>
        <dbReference type="Proteomes" id="UP000076532"/>
    </source>
</evidence>
<name>A0A166C3X8_9AGAM</name>
<organism evidence="3 4">
    <name type="scientific">Athelia psychrophila</name>
    <dbReference type="NCBI Taxonomy" id="1759441"/>
    <lineage>
        <taxon>Eukaryota</taxon>
        <taxon>Fungi</taxon>
        <taxon>Dikarya</taxon>
        <taxon>Basidiomycota</taxon>
        <taxon>Agaricomycotina</taxon>
        <taxon>Agaricomycetes</taxon>
        <taxon>Agaricomycetidae</taxon>
        <taxon>Atheliales</taxon>
        <taxon>Atheliaceae</taxon>
        <taxon>Athelia</taxon>
    </lineage>
</organism>
<dbReference type="EMBL" id="KV417635">
    <property type="protein sequence ID" value="KZP13266.1"/>
    <property type="molecule type" value="Genomic_DNA"/>
</dbReference>
<feature type="signal peptide" evidence="1">
    <location>
        <begin position="1"/>
        <end position="22"/>
    </location>
</feature>
<dbReference type="PANTHER" id="PTHR37834:SF2">
    <property type="entry name" value="ESTERASE, SGNH HYDROLASE-TYPE"/>
    <property type="match status" value="1"/>
</dbReference>
<feature type="domain" description="SGNH hydrolase-type esterase" evidence="2">
    <location>
        <begin position="157"/>
        <end position="347"/>
    </location>
</feature>